<dbReference type="InterPro" id="IPR037522">
    <property type="entry name" value="HD_GYP_dom"/>
</dbReference>
<dbReference type="Gene3D" id="1.10.3210.10">
    <property type="entry name" value="Hypothetical protein af1432"/>
    <property type="match status" value="2"/>
</dbReference>
<dbReference type="PANTHER" id="PTHR43155">
    <property type="entry name" value="CYCLIC DI-GMP PHOSPHODIESTERASE PA4108-RELATED"/>
    <property type="match status" value="1"/>
</dbReference>
<feature type="domain" description="HD" evidence="1">
    <location>
        <begin position="234"/>
        <end position="356"/>
    </location>
</feature>
<dbReference type="CDD" id="cd00077">
    <property type="entry name" value="HDc"/>
    <property type="match status" value="2"/>
</dbReference>
<evidence type="ECO:0000259" key="1">
    <source>
        <dbReference type="PROSITE" id="PS51831"/>
    </source>
</evidence>
<protein>
    <submittedName>
        <fullName evidence="3">HD domain-containing protein</fullName>
    </submittedName>
</protein>
<dbReference type="SUPFAM" id="SSF109604">
    <property type="entry name" value="HD-domain/PDEase-like"/>
    <property type="match status" value="2"/>
</dbReference>
<reference evidence="3 4" key="1">
    <citation type="submission" date="2023-07" db="EMBL/GenBank/DDBJ databases">
        <title>The novel representative of Negativicutes class, Anaeroselena agilis gen. nov. sp. nov.</title>
        <authorList>
            <person name="Prokofeva M.I."/>
            <person name="Elcheninov A.G."/>
            <person name="Klyukina A."/>
            <person name="Kublanov I.V."/>
            <person name="Frolov E.N."/>
            <person name="Podosokorskaya O.A."/>
        </authorList>
    </citation>
    <scope>NUCLEOTIDE SEQUENCE [LARGE SCALE GENOMIC DNA]</scope>
    <source>
        <strain evidence="3 4">4137-cl</strain>
    </source>
</reference>
<name>A0ABU3P2E6_9FIRM</name>
<gene>
    <name evidence="3" type="ORF">Q4T40_18435</name>
</gene>
<dbReference type="PROSITE" id="PS51832">
    <property type="entry name" value="HD_GYP"/>
    <property type="match status" value="2"/>
</dbReference>
<dbReference type="PANTHER" id="PTHR43155:SF1">
    <property type="entry name" value="3'3'-CGAMP-SPECIFIC PHOSPHODIESTERASE 1"/>
    <property type="match status" value="1"/>
</dbReference>
<dbReference type="EMBL" id="JAUOZS010000001">
    <property type="protein sequence ID" value="MDT8903217.1"/>
    <property type="molecule type" value="Genomic_DNA"/>
</dbReference>
<organism evidence="3 4">
    <name type="scientific">Anaeroselena agilis</name>
    <dbReference type="NCBI Taxonomy" id="3063788"/>
    <lineage>
        <taxon>Bacteria</taxon>
        <taxon>Bacillati</taxon>
        <taxon>Bacillota</taxon>
        <taxon>Negativicutes</taxon>
        <taxon>Acetonemataceae</taxon>
        <taxon>Anaeroselena</taxon>
    </lineage>
</organism>
<dbReference type="InterPro" id="IPR006674">
    <property type="entry name" value="HD_domain"/>
</dbReference>
<dbReference type="Proteomes" id="UP001254848">
    <property type="component" value="Unassembled WGS sequence"/>
</dbReference>
<dbReference type="PROSITE" id="PS51831">
    <property type="entry name" value="HD"/>
    <property type="match status" value="1"/>
</dbReference>
<dbReference type="SMART" id="SM00471">
    <property type="entry name" value="HDc"/>
    <property type="match status" value="2"/>
</dbReference>
<dbReference type="Pfam" id="PF13487">
    <property type="entry name" value="HD_5"/>
    <property type="match status" value="2"/>
</dbReference>
<feature type="domain" description="HD-GYP" evidence="2">
    <location>
        <begin position="3"/>
        <end position="193"/>
    </location>
</feature>
<dbReference type="RefSeq" id="WP_413781676.1">
    <property type="nucleotide sequence ID" value="NZ_JAUOZS010000001.1"/>
</dbReference>
<keyword evidence="4" id="KW-1185">Reference proteome</keyword>
<dbReference type="InterPro" id="IPR003607">
    <property type="entry name" value="HD/PDEase_dom"/>
</dbReference>
<feature type="domain" description="HD-GYP" evidence="2">
    <location>
        <begin position="212"/>
        <end position="408"/>
    </location>
</feature>
<evidence type="ECO:0000313" key="3">
    <source>
        <dbReference type="EMBL" id="MDT8903217.1"/>
    </source>
</evidence>
<sequence length="409" mass="45579">MIFNIYLTNLLKAFSLALELTDGGLSRHHWRTAMVADRIGGQIGLAQGPRQNLLYAALLHDIGAASRWDEKNSLYSHKPITDLYWHAEEGYRLLVDSPLFKALAKPIRHHHDRWDGSSPSGLAGKDLPLAARIINLADTFEVLINDGRYILDQREDILAAIVRHSGSQFDPDLVEALGEAAYKDSFWFDLATPHYFDHFFHSLQSHGQVRLNIDGLLGAAEIFATIVDRTSRFTATHSRTVAAVASFLAGVKGYSDTETKIMRVAGLLHDLGKLTVPNQILEKPGKLTPREFTVIKQHAYYTHRILTQVDGFELIAEWAAFHHETLDGTGYPFRIPPANLRLGCRIVAVADVYAALREDRPYRPSMPLSDVEKIMLDMAAARRLDADIVHTLFAAGDTVEEILPGTCPA</sequence>
<proteinExistence type="predicted"/>
<comment type="caution">
    <text evidence="3">The sequence shown here is derived from an EMBL/GenBank/DDBJ whole genome shotgun (WGS) entry which is preliminary data.</text>
</comment>
<evidence type="ECO:0000259" key="2">
    <source>
        <dbReference type="PROSITE" id="PS51832"/>
    </source>
</evidence>
<evidence type="ECO:0000313" key="4">
    <source>
        <dbReference type="Proteomes" id="UP001254848"/>
    </source>
</evidence>
<accession>A0ABU3P2E6</accession>